<dbReference type="GO" id="GO:0005886">
    <property type="term" value="C:plasma membrane"/>
    <property type="evidence" value="ECO:0007669"/>
    <property type="project" value="UniProtKB-SubCell"/>
</dbReference>
<dbReference type="AlphaFoldDB" id="A0A2H3P7S2"/>
<proteinExistence type="inferred from homology"/>
<feature type="transmembrane region" description="Helical" evidence="5">
    <location>
        <begin position="56"/>
        <end position="76"/>
    </location>
</feature>
<dbReference type="GO" id="GO:0005576">
    <property type="term" value="C:extracellular region"/>
    <property type="evidence" value="ECO:0007669"/>
    <property type="project" value="TreeGrafter"/>
</dbReference>
<feature type="transmembrane region" description="Helical" evidence="5">
    <location>
        <begin position="109"/>
        <end position="127"/>
    </location>
</feature>
<evidence type="ECO:0000256" key="2">
    <source>
        <dbReference type="ARBA" id="ARBA00022692"/>
    </source>
</evidence>
<keyword evidence="2 5" id="KW-0812">Transmembrane</keyword>
<feature type="transmembrane region" description="Helical" evidence="5">
    <location>
        <begin position="277"/>
        <end position="296"/>
    </location>
</feature>
<organism evidence="7 8">
    <name type="scientific">Longimonas halophila</name>
    <dbReference type="NCBI Taxonomy" id="1469170"/>
    <lineage>
        <taxon>Bacteria</taxon>
        <taxon>Pseudomonadati</taxon>
        <taxon>Rhodothermota</taxon>
        <taxon>Rhodothermia</taxon>
        <taxon>Rhodothermales</taxon>
        <taxon>Salisaetaceae</taxon>
        <taxon>Longimonas</taxon>
    </lineage>
</organism>
<evidence type="ECO:0000256" key="1">
    <source>
        <dbReference type="ARBA" id="ARBA00022475"/>
    </source>
</evidence>
<evidence type="ECO:0000256" key="3">
    <source>
        <dbReference type="ARBA" id="ARBA00022989"/>
    </source>
</evidence>
<sequence>MSLIRSNRWVQSALLLLGLFLTTLLITPGLFVEYLWLGELGYTSVFWTKLGFQVTLFGLVLLVAGSYFGTNIALFMNRLPPYWMQQFSSGEGPAQMGGKPLTESRLRRFGWGLASVFTLLFALGFTGRWNELLRYWHAQPYGRADPVFGNDLGFYMLELPFIQSLQSGFVGLAFLSLLILITGYVLVGAIGVRNNQLQLRPSALQHIGVNVMLLLAGWAWGFYLDRYSLLMERSGTVFGANYTDINVVLPALWVMIGMTLLLIGLLALNLKRFRFRLVSYGVGLYVLVLIASMVVAPRVVDQVRVVPNELQVERPYIEDNIEFTREAFGINNVVERDYPARTELDPEQLRDNDDVVRNIRLWDPRLLVDTYVQLQQIRLYYQFYEVDVDRYMIDGEYRQVMLSPRELTQRLPSGSDTWFNRHLQYTHGYGAVMNLVAREGIEGSPEFLMRDLPPQVADSTLDVDNPSIYYGSRTPTYRIAPSSAEELNYPAGDENVYTSYDGDGGILLDSFWKQLLMAYYLGDYNIVLSQYLTEESRIQIWNNVSERVERVAPFLAFDQDPYFVVNNDRQYWIQDAYTTSRSFPYSETVEGYGRYNGIEYIRNSVKMVVDAYDGDVDLHVVDSDDPIVQTYASAFPELFQEFEAMNPGLQDHVRYPQDLFEIQVDKLNRYHMQSAQVFYNNEDLWTRPIENYDGRQMRMEPYYIMTRLPGEDELQFMLMTPVTPDNRDNMIAWIAARSDPPNYGEIVSYNLPKDRLIYGPNQIESRIDQDPEISQQIALWDQRGSSVLRGNLIVVPIEDSFLYVEPIFLIADNIRIPQLQRVIVSYDEFVVMERTLNQALNTIFGEEVIEAEGSVVAQMQDTPQQPIDLSGAPGVTAENIGEARRLVQEAREALQDGDFAAFGERFNELESLLEEEIEVPAAPASAPAPADTSAVPPASQTPPPPSPEQ</sequence>
<feature type="compositionally biased region" description="Low complexity" evidence="6">
    <location>
        <begin position="920"/>
        <end position="938"/>
    </location>
</feature>
<comment type="subcellular location">
    <subcellularLocation>
        <location evidence="5">Cell membrane</location>
        <topology evidence="5">Multi-pass membrane protein</topology>
    </subcellularLocation>
</comment>
<keyword evidence="1 5" id="KW-1003">Cell membrane</keyword>
<accession>A0A2H3P7S2</accession>
<dbReference type="RefSeq" id="WP_098061854.1">
    <property type="nucleotide sequence ID" value="NZ_PDEP01000005.1"/>
</dbReference>
<evidence type="ECO:0000256" key="5">
    <source>
        <dbReference type="HAMAP-Rule" id="MF_01600"/>
    </source>
</evidence>
<dbReference type="HAMAP" id="MF_01600">
    <property type="entry name" value="UPF0182"/>
    <property type="match status" value="1"/>
</dbReference>
<keyword evidence="8" id="KW-1185">Reference proteome</keyword>
<dbReference type="PANTHER" id="PTHR39344:SF1">
    <property type="entry name" value="UPF0182 PROTEIN SLL1060"/>
    <property type="match status" value="1"/>
</dbReference>
<evidence type="ECO:0000256" key="6">
    <source>
        <dbReference type="SAM" id="MobiDB-lite"/>
    </source>
</evidence>
<dbReference type="Proteomes" id="UP000221024">
    <property type="component" value="Unassembled WGS sequence"/>
</dbReference>
<feature type="region of interest" description="Disordered" evidence="6">
    <location>
        <begin position="914"/>
        <end position="949"/>
    </location>
</feature>
<evidence type="ECO:0000256" key="4">
    <source>
        <dbReference type="ARBA" id="ARBA00023136"/>
    </source>
</evidence>
<name>A0A2H3P7S2_9BACT</name>
<protein>
    <recommendedName>
        <fullName evidence="5">UPF0182 protein CRI93_06695</fullName>
    </recommendedName>
</protein>
<dbReference type="OrthoDB" id="9763654at2"/>
<comment type="similarity">
    <text evidence="5">Belongs to the UPF0182 family.</text>
</comment>
<dbReference type="InterPro" id="IPR005372">
    <property type="entry name" value="UPF0182"/>
</dbReference>
<feature type="transmembrane region" description="Helical" evidence="5">
    <location>
        <begin position="204"/>
        <end position="223"/>
    </location>
</feature>
<comment type="caution">
    <text evidence="7">The sequence shown here is derived from an EMBL/GenBank/DDBJ whole genome shotgun (WGS) entry which is preliminary data.</text>
</comment>
<dbReference type="PANTHER" id="PTHR39344">
    <property type="entry name" value="UPF0182 PROTEIN SLL1060"/>
    <property type="match status" value="1"/>
</dbReference>
<reference evidence="7 8" key="1">
    <citation type="submission" date="2017-10" db="EMBL/GenBank/DDBJ databases">
        <title>Draft genome of Longimonas halophila.</title>
        <authorList>
            <person name="Goh K.M."/>
            <person name="Shamsir M.S."/>
            <person name="Lim S.W."/>
        </authorList>
    </citation>
    <scope>NUCLEOTIDE SEQUENCE [LARGE SCALE GENOMIC DNA]</scope>
    <source>
        <strain evidence="7 8">KCTC 42399</strain>
    </source>
</reference>
<feature type="compositionally biased region" description="Pro residues" evidence="6">
    <location>
        <begin position="939"/>
        <end position="949"/>
    </location>
</feature>
<dbReference type="Pfam" id="PF03699">
    <property type="entry name" value="UPF0182"/>
    <property type="match status" value="1"/>
</dbReference>
<dbReference type="EMBL" id="PDEP01000005">
    <property type="protein sequence ID" value="PEN07665.1"/>
    <property type="molecule type" value="Genomic_DNA"/>
</dbReference>
<feature type="transmembrane region" description="Helical" evidence="5">
    <location>
        <begin position="12"/>
        <end position="36"/>
    </location>
</feature>
<feature type="transmembrane region" description="Helical" evidence="5">
    <location>
        <begin position="251"/>
        <end position="270"/>
    </location>
</feature>
<keyword evidence="4 5" id="KW-0472">Membrane</keyword>
<keyword evidence="3 5" id="KW-1133">Transmembrane helix</keyword>
<feature type="transmembrane region" description="Helical" evidence="5">
    <location>
        <begin position="169"/>
        <end position="192"/>
    </location>
</feature>
<gene>
    <name evidence="7" type="ORF">CRI93_06695</name>
</gene>
<evidence type="ECO:0000313" key="7">
    <source>
        <dbReference type="EMBL" id="PEN07665.1"/>
    </source>
</evidence>
<evidence type="ECO:0000313" key="8">
    <source>
        <dbReference type="Proteomes" id="UP000221024"/>
    </source>
</evidence>